<sequence>ELTEVKLNQAPVVGVNSAKPNLEFLTMSVDASVESLEVETSRSLLRTSMLVGE</sequence>
<dbReference type="Proteomes" id="UP001233999">
    <property type="component" value="Unassembled WGS sequence"/>
</dbReference>
<gene>
    <name evidence="1" type="ORF">L9F63_011859</name>
</gene>
<organism evidence="1 2">
    <name type="scientific">Diploptera punctata</name>
    <name type="common">Pacific beetle cockroach</name>
    <dbReference type="NCBI Taxonomy" id="6984"/>
    <lineage>
        <taxon>Eukaryota</taxon>
        <taxon>Metazoa</taxon>
        <taxon>Ecdysozoa</taxon>
        <taxon>Arthropoda</taxon>
        <taxon>Hexapoda</taxon>
        <taxon>Insecta</taxon>
        <taxon>Pterygota</taxon>
        <taxon>Neoptera</taxon>
        <taxon>Polyneoptera</taxon>
        <taxon>Dictyoptera</taxon>
        <taxon>Blattodea</taxon>
        <taxon>Blaberoidea</taxon>
        <taxon>Blaberidae</taxon>
        <taxon>Diplopterinae</taxon>
        <taxon>Diploptera</taxon>
    </lineage>
</organism>
<keyword evidence="2" id="KW-1185">Reference proteome</keyword>
<reference evidence="1" key="2">
    <citation type="submission" date="2023-05" db="EMBL/GenBank/DDBJ databases">
        <authorList>
            <person name="Fouks B."/>
        </authorList>
    </citation>
    <scope>NUCLEOTIDE SEQUENCE</scope>
    <source>
        <strain evidence="1">Stay&amp;Tobe</strain>
        <tissue evidence="1">Testes</tissue>
    </source>
</reference>
<accession>A0AAD8ADS4</accession>
<dbReference type="AlphaFoldDB" id="A0AAD8ADS4"/>
<dbReference type="EMBL" id="JASPKZ010001619">
    <property type="protein sequence ID" value="KAJ9597288.1"/>
    <property type="molecule type" value="Genomic_DNA"/>
</dbReference>
<feature type="non-terminal residue" evidence="1">
    <location>
        <position position="53"/>
    </location>
</feature>
<reference evidence="1" key="1">
    <citation type="journal article" date="2023" name="IScience">
        <title>Live-bearing cockroach genome reveals convergent evolutionary mechanisms linked to viviparity in insects and beyond.</title>
        <authorList>
            <person name="Fouks B."/>
            <person name="Harrison M.C."/>
            <person name="Mikhailova A.A."/>
            <person name="Marchal E."/>
            <person name="English S."/>
            <person name="Carruthers M."/>
            <person name="Jennings E.C."/>
            <person name="Chiamaka E.L."/>
            <person name="Frigard R.A."/>
            <person name="Pippel M."/>
            <person name="Attardo G.M."/>
            <person name="Benoit J.B."/>
            <person name="Bornberg-Bauer E."/>
            <person name="Tobe S.S."/>
        </authorList>
    </citation>
    <scope>NUCLEOTIDE SEQUENCE</scope>
    <source>
        <strain evidence="1">Stay&amp;Tobe</strain>
    </source>
</reference>
<evidence type="ECO:0000313" key="2">
    <source>
        <dbReference type="Proteomes" id="UP001233999"/>
    </source>
</evidence>
<name>A0AAD8ADS4_DIPPU</name>
<comment type="caution">
    <text evidence="1">The sequence shown here is derived from an EMBL/GenBank/DDBJ whole genome shotgun (WGS) entry which is preliminary data.</text>
</comment>
<protein>
    <submittedName>
        <fullName evidence="1">Uncharacterized protein</fullName>
    </submittedName>
</protein>
<evidence type="ECO:0000313" key="1">
    <source>
        <dbReference type="EMBL" id="KAJ9597288.1"/>
    </source>
</evidence>
<proteinExistence type="predicted"/>